<protein>
    <submittedName>
        <fullName evidence="3">HNH/ENDO VII family nuclease</fullName>
    </submittedName>
</protein>
<comment type="caution">
    <text evidence="3">The sequence shown here is derived from an EMBL/GenBank/DDBJ whole genome shotgun (WGS) entry which is preliminary data.</text>
</comment>
<keyword evidence="4" id="KW-1185">Reference proteome</keyword>
<evidence type="ECO:0000259" key="2">
    <source>
        <dbReference type="Pfam" id="PF14410"/>
    </source>
</evidence>
<evidence type="ECO:0000313" key="4">
    <source>
        <dbReference type="Proteomes" id="UP001589844"/>
    </source>
</evidence>
<feature type="domain" description="Toxin YqcG C-terminal" evidence="2">
    <location>
        <begin position="302"/>
        <end position="377"/>
    </location>
</feature>
<proteinExistence type="predicted"/>
<feature type="region of interest" description="Disordered" evidence="1">
    <location>
        <begin position="359"/>
        <end position="383"/>
    </location>
</feature>
<dbReference type="InterPro" id="IPR026835">
    <property type="entry name" value="YqcG_C"/>
</dbReference>
<name>A0ABV6IE73_9BURK</name>
<organism evidence="3 4">
    <name type="scientific">Undibacterium danionis</name>
    <dbReference type="NCBI Taxonomy" id="1812100"/>
    <lineage>
        <taxon>Bacteria</taxon>
        <taxon>Pseudomonadati</taxon>
        <taxon>Pseudomonadota</taxon>
        <taxon>Betaproteobacteria</taxon>
        <taxon>Burkholderiales</taxon>
        <taxon>Oxalobacteraceae</taxon>
        <taxon>Undibacterium</taxon>
    </lineage>
</organism>
<evidence type="ECO:0000313" key="3">
    <source>
        <dbReference type="EMBL" id="MFC0349331.1"/>
    </source>
</evidence>
<dbReference type="RefSeq" id="WP_390210869.1">
    <property type="nucleotide sequence ID" value="NZ_JBHLXJ010000007.1"/>
</dbReference>
<reference evidence="3 4" key="1">
    <citation type="submission" date="2024-09" db="EMBL/GenBank/DDBJ databases">
        <authorList>
            <person name="Sun Q."/>
            <person name="Mori K."/>
        </authorList>
    </citation>
    <scope>NUCLEOTIDE SEQUENCE [LARGE SCALE GENOMIC DNA]</scope>
    <source>
        <strain evidence="3 4">CCM 8677</strain>
    </source>
</reference>
<dbReference type="Pfam" id="PF14410">
    <property type="entry name" value="GH-E"/>
    <property type="match status" value="1"/>
</dbReference>
<evidence type="ECO:0000256" key="1">
    <source>
        <dbReference type="SAM" id="MobiDB-lite"/>
    </source>
</evidence>
<dbReference type="EMBL" id="JBHLXJ010000007">
    <property type="protein sequence ID" value="MFC0349331.1"/>
    <property type="molecule type" value="Genomic_DNA"/>
</dbReference>
<dbReference type="Proteomes" id="UP001589844">
    <property type="component" value="Unassembled WGS sequence"/>
</dbReference>
<accession>A0ABV6IE73</accession>
<gene>
    <name evidence="3" type="ORF">ACFFJH_05900</name>
</gene>
<sequence length="383" mass="42022">MDADQKLKQARYDSRQTIARDPVGFVQDQLIASGVGVMEATYAATDPRVQDGFAIPAKIGAFEKKNGVNFEDLSIRDQSALLNQIMASGMNAPLLTEQVNNPADNPLNRPIVVSPVAEPTGENKVLKINLPDVMVNAPDIEVLKSKFIHSGANVLNYTNQAIAGLIETVGEDNVTGAVWGMKLAVGGIPKTAMSFVMQKVTDAVRGYASEKLSDAIQDYAFDVKSIDNEGKRQDIKVISDAIANFGVGVVFDGARDIVRNVADSRVVLSAFGAKKPYSNPLNRPPYAKGQVEATYEAAKQKNGKVYDPNTGDELPWDRTKSRAGQWDMGHLPDNEYRKLHKDYMDGKLTKEEFLKIYRDPTKYRPELPSNNRGHKYEGSNGSN</sequence>